<reference evidence="7" key="1">
    <citation type="submission" date="2025-08" db="UniProtKB">
        <authorList>
            <consortium name="RefSeq"/>
        </authorList>
    </citation>
    <scope>IDENTIFICATION</scope>
</reference>
<keyword evidence="1 3" id="KW-0863">Zinc-finger</keyword>
<dbReference type="InterPro" id="IPR013083">
    <property type="entry name" value="Znf_RING/FYVE/PHD"/>
</dbReference>
<dbReference type="STRING" id="121845.A0A3Q0J538"/>
<dbReference type="PANTHER" id="PTHR22765:SF411">
    <property type="entry name" value="OS02G0248440 PROTEIN"/>
    <property type="match status" value="1"/>
</dbReference>
<gene>
    <name evidence="7" type="primary">LOC103514981</name>
</gene>
<keyword evidence="1 3" id="KW-0479">Metal-binding</keyword>
<dbReference type="Pfam" id="PF13639">
    <property type="entry name" value="zf-RING_2"/>
    <property type="match status" value="1"/>
</dbReference>
<keyword evidence="4" id="KW-0472">Membrane</keyword>
<keyword evidence="4" id="KW-0812">Transmembrane</keyword>
<organism evidence="6 7">
    <name type="scientific">Diaphorina citri</name>
    <name type="common">Asian citrus psyllid</name>
    <dbReference type="NCBI Taxonomy" id="121845"/>
    <lineage>
        <taxon>Eukaryota</taxon>
        <taxon>Metazoa</taxon>
        <taxon>Ecdysozoa</taxon>
        <taxon>Arthropoda</taxon>
        <taxon>Hexapoda</taxon>
        <taxon>Insecta</taxon>
        <taxon>Pterygota</taxon>
        <taxon>Neoptera</taxon>
        <taxon>Paraneoptera</taxon>
        <taxon>Hemiptera</taxon>
        <taxon>Sternorrhyncha</taxon>
        <taxon>Psylloidea</taxon>
        <taxon>Psyllidae</taxon>
        <taxon>Diaphorininae</taxon>
        <taxon>Diaphorina</taxon>
    </lineage>
</organism>
<sequence>MTSLHSLALNLYSPLIKIERTLFSLPNMFTLLCQLTFFSQCDRLLLTEHKISSLYTLIFYNVLTYCVSYIMELITKESWCMYVTVSDTCSLKHLSMTVTKLVLEWTKAITFLITFVFLLLAFTLEQALDKYFPTKLYLGVTFLHYIATEKFFVSQFPRLLASLDLASVDGLEEYYAPIILKLFTLCLSTLSCLASLLCKLYTCIPLCAYLNIFLVYKQIDIVHLPALRNELNLLKPYRYATQQELTDWNDICPICLNTLTLPRTRITPCFHLFHADCLRKYLKLLRNNTCPMCKKMLLM</sequence>
<feature type="transmembrane region" description="Helical" evidence="4">
    <location>
        <begin position="174"/>
        <end position="197"/>
    </location>
</feature>
<evidence type="ECO:0000256" key="2">
    <source>
        <dbReference type="ARBA" id="ARBA00022833"/>
    </source>
</evidence>
<feature type="transmembrane region" description="Helical" evidence="4">
    <location>
        <begin position="20"/>
        <end position="39"/>
    </location>
</feature>
<feature type="transmembrane region" description="Helical" evidence="4">
    <location>
        <begin position="105"/>
        <end position="124"/>
    </location>
</feature>
<evidence type="ECO:0000256" key="3">
    <source>
        <dbReference type="PROSITE-ProRule" id="PRU00175"/>
    </source>
</evidence>
<dbReference type="GeneID" id="103514981"/>
<protein>
    <submittedName>
        <fullName evidence="7">Uncharacterized protein LOC103514981</fullName>
    </submittedName>
</protein>
<dbReference type="InterPro" id="IPR001841">
    <property type="entry name" value="Znf_RING"/>
</dbReference>
<dbReference type="RefSeq" id="XP_026683612.1">
    <property type="nucleotide sequence ID" value="XM_026827811.1"/>
</dbReference>
<dbReference type="GO" id="GO:0006511">
    <property type="term" value="P:ubiquitin-dependent protein catabolic process"/>
    <property type="evidence" value="ECO:0007669"/>
    <property type="project" value="TreeGrafter"/>
</dbReference>
<name>A0A3Q0J538_DIACI</name>
<feature type="domain" description="RING-type" evidence="5">
    <location>
        <begin position="252"/>
        <end position="294"/>
    </location>
</feature>
<dbReference type="KEGG" id="dci:103514981"/>
<evidence type="ECO:0000256" key="4">
    <source>
        <dbReference type="SAM" id="Phobius"/>
    </source>
</evidence>
<proteinExistence type="predicted"/>
<evidence type="ECO:0000313" key="6">
    <source>
        <dbReference type="Proteomes" id="UP000079169"/>
    </source>
</evidence>
<keyword evidence="2" id="KW-0862">Zinc</keyword>
<dbReference type="PaxDb" id="121845-A0A3Q0J538"/>
<dbReference type="SUPFAM" id="SSF57850">
    <property type="entry name" value="RING/U-box"/>
    <property type="match status" value="1"/>
</dbReference>
<evidence type="ECO:0000259" key="5">
    <source>
        <dbReference type="PROSITE" id="PS50089"/>
    </source>
</evidence>
<dbReference type="AlphaFoldDB" id="A0A3Q0J538"/>
<keyword evidence="4" id="KW-1133">Transmembrane helix</keyword>
<dbReference type="OMA" id="KIKHLAM"/>
<dbReference type="Gene3D" id="3.30.40.10">
    <property type="entry name" value="Zinc/RING finger domain, C3HC4 (zinc finger)"/>
    <property type="match status" value="1"/>
</dbReference>
<dbReference type="PROSITE" id="PS50089">
    <property type="entry name" value="ZF_RING_2"/>
    <property type="match status" value="1"/>
</dbReference>
<dbReference type="PANTHER" id="PTHR22765">
    <property type="entry name" value="RING FINGER AND PROTEASE ASSOCIATED DOMAIN-CONTAINING"/>
    <property type="match status" value="1"/>
</dbReference>
<evidence type="ECO:0000256" key="1">
    <source>
        <dbReference type="ARBA" id="ARBA00022771"/>
    </source>
</evidence>
<dbReference type="InterPro" id="IPR051826">
    <property type="entry name" value="E3_ubiquitin-ligase_domain"/>
</dbReference>
<feature type="transmembrane region" description="Helical" evidence="4">
    <location>
        <begin position="51"/>
        <end position="71"/>
    </location>
</feature>
<keyword evidence="6" id="KW-1185">Reference proteome</keyword>
<evidence type="ECO:0000313" key="7">
    <source>
        <dbReference type="RefSeq" id="XP_026683612.1"/>
    </source>
</evidence>
<dbReference type="Proteomes" id="UP000079169">
    <property type="component" value="Unplaced"/>
</dbReference>
<dbReference type="GO" id="GO:0008270">
    <property type="term" value="F:zinc ion binding"/>
    <property type="evidence" value="ECO:0007669"/>
    <property type="project" value="UniProtKB-KW"/>
</dbReference>
<dbReference type="GO" id="GO:0061630">
    <property type="term" value="F:ubiquitin protein ligase activity"/>
    <property type="evidence" value="ECO:0007669"/>
    <property type="project" value="TreeGrafter"/>
</dbReference>
<accession>A0A3Q0J538</accession>
<dbReference type="SMART" id="SM00184">
    <property type="entry name" value="RING"/>
    <property type="match status" value="1"/>
</dbReference>